<dbReference type="InterPro" id="IPR001647">
    <property type="entry name" value="HTH_TetR"/>
</dbReference>
<dbReference type="AlphaFoldDB" id="A0A4P7SNM2"/>
<dbReference type="PRINTS" id="PR00455">
    <property type="entry name" value="HTHTETR"/>
</dbReference>
<keyword evidence="6" id="KW-1185">Reference proteome</keyword>
<evidence type="ECO:0000313" key="6">
    <source>
        <dbReference type="Proteomes" id="UP000296469"/>
    </source>
</evidence>
<dbReference type="InterPro" id="IPR050109">
    <property type="entry name" value="HTH-type_TetR-like_transc_reg"/>
</dbReference>
<organism evidence="5 6">
    <name type="scientific">Cellulomonas shaoxiangyii</name>
    <dbReference type="NCBI Taxonomy" id="2566013"/>
    <lineage>
        <taxon>Bacteria</taxon>
        <taxon>Bacillati</taxon>
        <taxon>Actinomycetota</taxon>
        <taxon>Actinomycetes</taxon>
        <taxon>Micrococcales</taxon>
        <taxon>Cellulomonadaceae</taxon>
        <taxon>Cellulomonas</taxon>
    </lineage>
</organism>
<dbReference type="Gene3D" id="1.10.357.10">
    <property type="entry name" value="Tetracycline Repressor, domain 2"/>
    <property type="match status" value="1"/>
</dbReference>
<dbReference type="Pfam" id="PF00440">
    <property type="entry name" value="TetR_N"/>
    <property type="match status" value="1"/>
</dbReference>
<accession>A0A4P7SNM2</accession>
<sequence>MGSPCRDSRRTSTSTIATLGWVQPVTQEAAIRKGSPVSEQTTAPPPVGRGRGREGVARGRILDAASELFYAHGIRGTSADRIIEAAGLTKGTFYRHFPTKTELVVAYLERQAALERAGYEAAVDQADPLDALARLAEFIGTVSCMPGFRGCAFINAAAETPDPDDPVRVVVDSHRRWTHDLFAAIAARAGVADPETVARRLVMLRDGAMIGGYLGAPEEISETLRGAYLAAVRTDLPAAP</sequence>
<dbReference type="SUPFAM" id="SSF48498">
    <property type="entry name" value="Tetracyclin repressor-like, C-terminal domain"/>
    <property type="match status" value="1"/>
</dbReference>
<feature type="DNA-binding region" description="H-T-H motif" evidence="2">
    <location>
        <begin position="78"/>
        <end position="97"/>
    </location>
</feature>
<evidence type="ECO:0000313" key="5">
    <source>
        <dbReference type="EMBL" id="QCB95147.1"/>
    </source>
</evidence>
<protein>
    <submittedName>
        <fullName evidence="5">TetR/AcrR family transcriptional regulator</fullName>
    </submittedName>
</protein>
<dbReference type="OrthoDB" id="3196926at2"/>
<dbReference type="Proteomes" id="UP000296469">
    <property type="component" value="Chromosome"/>
</dbReference>
<gene>
    <name evidence="5" type="ORF">E5225_03210</name>
</gene>
<dbReference type="InterPro" id="IPR036271">
    <property type="entry name" value="Tet_transcr_reg_TetR-rel_C_sf"/>
</dbReference>
<dbReference type="PANTHER" id="PTHR30055:SF200">
    <property type="entry name" value="HTH-TYPE TRANSCRIPTIONAL REPRESSOR BDCR"/>
    <property type="match status" value="1"/>
</dbReference>
<dbReference type="GO" id="GO:0003700">
    <property type="term" value="F:DNA-binding transcription factor activity"/>
    <property type="evidence" value="ECO:0007669"/>
    <property type="project" value="TreeGrafter"/>
</dbReference>
<evidence type="ECO:0000256" key="2">
    <source>
        <dbReference type="PROSITE-ProRule" id="PRU00335"/>
    </source>
</evidence>
<dbReference type="KEGG" id="celz:E5225_03210"/>
<reference evidence="5 6" key="1">
    <citation type="submission" date="2019-04" db="EMBL/GenBank/DDBJ databases">
        <title>Isolation and identification of Cellulomonas shaoxiangyii sp. Nov. isolated from feces of the Tibetan antelopes (Pantholops hodgsonii) in the Qinghai-Tibet plateau of China.</title>
        <authorList>
            <person name="Tian Z."/>
        </authorList>
    </citation>
    <scope>NUCLEOTIDE SEQUENCE [LARGE SCALE GENOMIC DNA]</scope>
    <source>
        <strain evidence="5 6">Z28</strain>
    </source>
</reference>
<feature type="region of interest" description="Disordered" evidence="3">
    <location>
        <begin position="31"/>
        <end position="54"/>
    </location>
</feature>
<evidence type="ECO:0000259" key="4">
    <source>
        <dbReference type="PROSITE" id="PS50977"/>
    </source>
</evidence>
<name>A0A4P7SNM2_9CELL</name>
<evidence type="ECO:0000256" key="1">
    <source>
        <dbReference type="ARBA" id="ARBA00023125"/>
    </source>
</evidence>
<proteinExistence type="predicted"/>
<dbReference type="PROSITE" id="PS50977">
    <property type="entry name" value="HTH_TETR_2"/>
    <property type="match status" value="1"/>
</dbReference>
<dbReference type="SUPFAM" id="SSF46689">
    <property type="entry name" value="Homeodomain-like"/>
    <property type="match status" value="1"/>
</dbReference>
<dbReference type="EMBL" id="CP039291">
    <property type="protein sequence ID" value="QCB95147.1"/>
    <property type="molecule type" value="Genomic_DNA"/>
</dbReference>
<feature type="domain" description="HTH tetR-type" evidence="4">
    <location>
        <begin position="55"/>
        <end position="115"/>
    </location>
</feature>
<dbReference type="PANTHER" id="PTHR30055">
    <property type="entry name" value="HTH-TYPE TRANSCRIPTIONAL REGULATOR RUTR"/>
    <property type="match status" value="1"/>
</dbReference>
<dbReference type="PROSITE" id="PS01081">
    <property type="entry name" value="HTH_TETR_1"/>
    <property type="match status" value="1"/>
</dbReference>
<dbReference type="InterPro" id="IPR023772">
    <property type="entry name" value="DNA-bd_HTH_TetR-type_CS"/>
</dbReference>
<dbReference type="InterPro" id="IPR009057">
    <property type="entry name" value="Homeodomain-like_sf"/>
</dbReference>
<dbReference type="GO" id="GO:0000976">
    <property type="term" value="F:transcription cis-regulatory region binding"/>
    <property type="evidence" value="ECO:0007669"/>
    <property type="project" value="TreeGrafter"/>
</dbReference>
<keyword evidence="1 2" id="KW-0238">DNA-binding</keyword>
<evidence type="ECO:0000256" key="3">
    <source>
        <dbReference type="SAM" id="MobiDB-lite"/>
    </source>
</evidence>